<dbReference type="EMBL" id="KN826252">
    <property type="protein sequence ID" value="KIK79546.1"/>
    <property type="molecule type" value="Genomic_DNA"/>
</dbReference>
<name>A0A0D0D795_9AGAM</name>
<organism evidence="1 2">
    <name type="scientific">Paxillus rubicundulus Ve08.2h10</name>
    <dbReference type="NCBI Taxonomy" id="930991"/>
    <lineage>
        <taxon>Eukaryota</taxon>
        <taxon>Fungi</taxon>
        <taxon>Dikarya</taxon>
        <taxon>Basidiomycota</taxon>
        <taxon>Agaricomycotina</taxon>
        <taxon>Agaricomycetes</taxon>
        <taxon>Agaricomycetidae</taxon>
        <taxon>Boletales</taxon>
        <taxon>Paxilineae</taxon>
        <taxon>Paxillaceae</taxon>
        <taxon>Paxillus</taxon>
    </lineage>
</organism>
<sequence>MVDAQAWLLVAVQSPLSSIFIPNWKEMEVHMWQLSHDEITEEKLQLPQGIQPDGCMWM</sequence>
<protein>
    <submittedName>
        <fullName evidence="1">Uncharacterized protein</fullName>
    </submittedName>
</protein>
<dbReference type="AlphaFoldDB" id="A0A0D0D795"/>
<reference evidence="2" key="2">
    <citation type="submission" date="2015-01" db="EMBL/GenBank/DDBJ databases">
        <title>Evolutionary Origins and Diversification of the Mycorrhizal Mutualists.</title>
        <authorList>
            <consortium name="DOE Joint Genome Institute"/>
            <consortium name="Mycorrhizal Genomics Consortium"/>
            <person name="Kohler A."/>
            <person name="Kuo A."/>
            <person name="Nagy L.G."/>
            <person name="Floudas D."/>
            <person name="Copeland A."/>
            <person name="Barry K.W."/>
            <person name="Cichocki N."/>
            <person name="Veneault-Fourrey C."/>
            <person name="LaButti K."/>
            <person name="Lindquist E.A."/>
            <person name="Lipzen A."/>
            <person name="Lundell T."/>
            <person name="Morin E."/>
            <person name="Murat C."/>
            <person name="Riley R."/>
            <person name="Ohm R."/>
            <person name="Sun H."/>
            <person name="Tunlid A."/>
            <person name="Henrissat B."/>
            <person name="Grigoriev I.V."/>
            <person name="Hibbett D.S."/>
            <person name="Martin F."/>
        </authorList>
    </citation>
    <scope>NUCLEOTIDE SEQUENCE [LARGE SCALE GENOMIC DNA]</scope>
    <source>
        <strain evidence="2">Ve08.2h10</strain>
    </source>
</reference>
<dbReference type="HOGENOM" id="CLU_2979728_0_0_1"/>
<dbReference type="Proteomes" id="UP000054538">
    <property type="component" value="Unassembled WGS sequence"/>
</dbReference>
<gene>
    <name evidence="1" type="ORF">PAXRUDRAFT_16280</name>
</gene>
<reference evidence="1 2" key="1">
    <citation type="submission" date="2014-04" db="EMBL/GenBank/DDBJ databases">
        <authorList>
            <consortium name="DOE Joint Genome Institute"/>
            <person name="Kuo A."/>
            <person name="Kohler A."/>
            <person name="Jargeat P."/>
            <person name="Nagy L.G."/>
            <person name="Floudas D."/>
            <person name="Copeland A."/>
            <person name="Barry K.W."/>
            <person name="Cichocki N."/>
            <person name="Veneault-Fourrey C."/>
            <person name="LaButti K."/>
            <person name="Lindquist E.A."/>
            <person name="Lipzen A."/>
            <person name="Lundell T."/>
            <person name="Morin E."/>
            <person name="Murat C."/>
            <person name="Sun H."/>
            <person name="Tunlid A."/>
            <person name="Henrissat B."/>
            <person name="Grigoriev I.V."/>
            <person name="Hibbett D.S."/>
            <person name="Martin F."/>
            <person name="Nordberg H.P."/>
            <person name="Cantor M.N."/>
            <person name="Hua S.X."/>
        </authorList>
    </citation>
    <scope>NUCLEOTIDE SEQUENCE [LARGE SCALE GENOMIC DNA]</scope>
    <source>
        <strain evidence="1 2">Ve08.2h10</strain>
    </source>
</reference>
<accession>A0A0D0D795</accession>
<evidence type="ECO:0000313" key="2">
    <source>
        <dbReference type="Proteomes" id="UP000054538"/>
    </source>
</evidence>
<dbReference type="InParanoid" id="A0A0D0D795"/>
<evidence type="ECO:0000313" key="1">
    <source>
        <dbReference type="EMBL" id="KIK79546.1"/>
    </source>
</evidence>
<keyword evidence="2" id="KW-1185">Reference proteome</keyword>
<proteinExistence type="predicted"/>